<dbReference type="InterPro" id="IPR009078">
    <property type="entry name" value="Ferritin-like_SF"/>
</dbReference>
<organism evidence="1 2">
    <name type="scientific">Leptospira kirschneri str. H1</name>
    <dbReference type="NCBI Taxonomy" id="1049966"/>
    <lineage>
        <taxon>Bacteria</taxon>
        <taxon>Pseudomonadati</taxon>
        <taxon>Spirochaetota</taxon>
        <taxon>Spirochaetia</taxon>
        <taxon>Leptospirales</taxon>
        <taxon>Leptospiraceae</taxon>
        <taxon>Leptospira</taxon>
    </lineage>
</organism>
<dbReference type="EMBL" id="AHMY02000051">
    <property type="protein sequence ID" value="EKO14746.1"/>
    <property type="molecule type" value="Genomic_DNA"/>
</dbReference>
<gene>
    <name evidence="1" type="ORF">LEP1GSC081_1832</name>
</gene>
<proteinExistence type="predicted"/>
<dbReference type="InterPro" id="IPR012347">
    <property type="entry name" value="Ferritin-like"/>
</dbReference>
<name>A0A0E2B0T7_9LEPT</name>
<evidence type="ECO:0000313" key="2">
    <source>
        <dbReference type="Proteomes" id="UP000006253"/>
    </source>
</evidence>
<dbReference type="AlphaFoldDB" id="A0A0E2B0T7"/>
<dbReference type="Proteomes" id="UP000006253">
    <property type="component" value="Unassembled WGS sequence"/>
</dbReference>
<dbReference type="RefSeq" id="WP_004766144.1">
    <property type="nucleotide sequence ID" value="NZ_AHMY02000051.1"/>
</dbReference>
<reference evidence="1 2" key="1">
    <citation type="submission" date="2012-10" db="EMBL/GenBank/DDBJ databases">
        <authorList>
            <person name="Harkins D.M."/>
            <person name="Durkin A.S."/>
            <person name="Brinkac L.M."/>
            <person name="Selengut J.D."/>
            <person name="Sanka R."/>
            <person name="DePew J."/>
            <person name="Purushe J."/>
            <person name="Peacock S.J."/>
            <person name="Thaipadungpanit J."/>
            <person name="Wuthiekanun V.W."/>
            <person name="Day N.P."/>
            <person name="Vinetz J.M."/>
            <person name="Sutton G.G."/>
            <person name="Nelson W.C."/>
            <person name="Fouts D.E."/>
        </authorList>
    </citation>
    <scope>NUCLEOTIDE SEQUENCE [LARGE SCALE GENOMIC DNA]</scope>
    <source>
        <strain evidence="1 2">H1</strain>
    </source>
</reference>
<sequence length="215" mass="25096">MTAALTNLSLSTKNIRFFLKKIIQDQKIHSRWLNTISFLEHIGSRKILATQSGFAVGEMILRHASEETRHAHFFKRMSERISPGTCPDYQMGNLHCGFSAFLYFQRLDGMVLKNLNSSGFKGKKRSFLSYLYVTHLVEERADFLYQEYDQILKENGIPISLKAILKEEESHLSEMKDALYQEDSQYKTRYALFQEKEEKNYLKFEQTLLKSVGID</sequence>
<evidence type="ECO:0000313" key="1">
    <source>
        <dbReference type="EMBL" id="EKO14746.1"/>
    </source>
</evidence>
<dbReference type="Gene3D" id="1.20.1260.10">
    <property type="match status" value="1"/>
</dbReference>
<evidence type="ECO:0008006" key="3">
    <source>
        <dbReference type="Google" id="ProtNLM"/>
    </source>
</evidence>
<comment type="caution">
    <text evidence="1">The sequence shown here is derived from an EMBL/GenBank/DDBJ whole genome shotgun (WGS) entry which is preliminary data.</text>
</comment>
<accession>A0A0E2B0T7</accession>
<protein>
    <recommendedName>
        <fullName evidence="3">Rubrerythrin</fullName>
    </recommendedName>
</protein>
<dbReference type="SUPFAM" id="SSF47240">
    <property type="entry name" value="Ferritin-like"/>
    <property type="match status" value="1"/>
</dbReference>